<dbReference type="Proteomes" id="UP000604475">
    <property type="component" value="Unassembled WGS sequence"/>
</dbReference>
<keyword evidence="1" id="KW-0472">Membrane</keyword>
<feature type="transmembrane region" description="Helical" evidence="1">
    <location>
        <begin position="128"/>
        <end position="148"/>
    </location>
</feature>
<keyword evidence="1" id="KW-0812">Transmembrane</keyword>
<dbReference type="Gene3D" id="3.30.530.20">
    <property type="match status" value="1"/>
</dbReference>
<protein>
    <recommendedName>
        <fullName evidence="4">Ligand-binding SRPBCC domain-containing protein</fullName>
    </recommendedName>
</protein>
<dbReference type="SUPFAM" id="SSF55961">
    <property type="entry name" value="Bet v1-like"/>
    <property type="match status" value="1"/>
</dbReference>
<accession>A0A937RG59</accession>
<organism evidence="2 3">
    <name type="scientific">Frankia nepalensis</name>
    <dbReference type="NCBI Taxonomy" id="1836974"/>
    <lineage>
        <taxon>Bacteria</taxon>
        <taxon>Bacillati</taxon>
        <taxon>Actinomycetota</taxon>
        <taxon>Actinomycetes</taxon>
        <taxon>Frankiales</taxon>
        <taxon>Frankiaceae</taxon>
        <taxon>Frankia</taxon>
    </lineage>
</organism>
<keyword evidence="3" id="KW-1185">Reference proteome</keyword>
<evidence type="ECO:0000313" key="2">
    <source>
        <dbReference type="EMBL" id="MBL7628375.1"/>
    </source>
</evidence>
<sequence>MERRSEVPAPAGEIWARVSRMDGVNDEFRPWMRMTVPRALRGASLDDLPLGVLAGRSWLLLFGLVPFDYDDLVIAEREPGRRFLERSTMLSMRRWEHERILKPCDAGTGTGGRTVVHDRIVFELRRPLALVPGLGAVVASVVSGLFAHRHRRLERAFRSSREGDERPSN</sequence>
<gene>
    <name evidence="2" type="ORF">I7412_14680</name>
</gene>
<dbReference type="InterPro" id="IPR023393">
    <property type="entry name" value="START-like_dom_sf"/>
</dbReference>
<evidence type="ECO:0008006" key="4">
    <source>
        <dbReference type="Google" id="ProtNLM"/>
    </source>
</evidence>
<dbReference type="AlphaFoldDB" id="A0A937RG59"/>
<name>A0A937RG59_9ACTN</name>
<reference evidence="2" key="1">
    <citation type="submission" date="2020-12" db="EMBL/GenBank/DDBJ databases">
        <title>Genomic characterization of non-nitrogen-fixing Frankia strains.</title>
        <authorList>
            <person name="Carlos-Shanley C."/>
            <person name="Guerra T."/>
            <person name="Hahn D."/>
        </authorList>
    </citation>
    <scope>NUCLEOTIDE SEQUENCE</scope>
    <source>
        <strain evidence="2">CN6</strain>
    </source>
</reference>
<keyword evidence="1" id="KW-1133">Transmembrane helix</keyword>
<evidence type="ECO:0000313" key="3">
    <source>
        <dbReference type="Proteomes" id="UP000604475"/>
    </source>
</evidence>
<proteinExistence type="predicted"/>
<evidence type="ECO:0000256" key="1">
    <source>
        <dbReference type="SAM" id="Phobius"/>
    </source>
</evidence>
<dbReference type="EMBL" id="JAEACQ010000185">
    <property type="protein sequence ID" value="MBL7628375.1"/>
    <property type="molecule type" value="Genomic_DNA"/>
</dbReference>
<comment type="caution">
    <text evidence="2">The sequence shown here is derived from an EMBL/GenBank/DDBJ whole genome shotgun (WGS) entry which is preliminary data.</text>
</comment>